<dbReference type="InterPro" id="IPR013785">
    <property type="entry name" value="Aldolase_TIM"/>
</dbReference>
<dbReference type="InterPro" id="IPR004559">
    <property type="entry name" value="HemW-like"/>
</dbReference>
<reference evidence="11" key="1">
    <citation type="journal article" date="2021" name="PeerJ">
        <title>Extensive microbial diversity within the chicken gut microbiome revealed by metagenomics and culture.</title>
        <authorList>
            <person name="Gilroy R."/>
            <person name="Ravi A."/>
            <person name="Getino M."/>
            <person name="Pursley I."/>
            <person name="Horton D.L."/>
            <person name="Alikhan N.F."/>
            <person name="Baker D."/>
            <person name="Gharbi K."/>
            <person name="Hall N."/>
            <person name="Watson M."/>
            <person name="Adriaenssens E.M."/>
            <person name="Foster-Nyarko E."/>
            <person name="Jarju S."/>
            <person name="Secka A."/>
            <person name="Antonio M."/>
            <person name="Oren A."/>
            <person name="Chaudhuri R.R."/>
            <person name="La Ragione R."/>
            <person name="Hildebrand F."/>
            <person name="Pallen M.J."/>
        </authorList>
    </citation>
    <scope>NUCLEOTIDE SEQUENCE</scope>
    <source>
        <strain evidence="11">Gambia11-129</strain>
    </source>
</reference>
<gene>
    <name evidence="11" type="ORF">IAB12_01160</name>
</gene>
<dbReference type="GO" id="GO:0051539">
    <property type="term" value="F:4 iron, 4 sulfur cluster binding"/>
    <property type="evidence" value="ECO:0007669"/>
    <property type="project" value="InterPro"/>
</dbReference>
<keyword evidence="6" id="KW-0479">Metal-binding</keyword>
<evidence type="ECO:0000256" key="3">
    <source>
        <dbReference type="ARBA" id="ARBA00017228"/>
    </source>
</evidence>
<dbReference type="InterPro" id="IPR006638">
    <property type="entry name" value="Elp3/MiaA/NifB-like_rSAM"/>
</dbReference>
<evidence type="ECO:0000256" key="9">
    <source>
        <dbReference type="ARBA" id="ARBA00023186"/>
    </source>
</evidence>
<organism evidence="11 12">
    <name type="scientific">Candidatus Ornithospirochaeta avicola</name>
    <dbReference type="NCBI Taxonomy" id="2840896"/>
    <lineage>
        <taxon>Bacteria</taxon>
        <taxon>Pseudomonadati</taxon>
        <taxon>Spirochaetota</taxon>
        <taxon>Spirochaetia</taxon>
        <taxon>Spirochaetales</taxon>
        <taxon>Spirochaetaceae</taxon>
        <taxon>Spirochaetaceae incertae sedis</taxon>
        <taxon>Candidatus Ornithospirochaeta</taxon>
    </lineage>
</organism>
<keyword evidence="5" id="KW-0949">S-adenosyl-L-methionine</keyword>
<evidence type="ECO:0000259" key="10">
    <source>
        <dbReference type="PROSITE" id="PS51918"/>
    </source>
</evidence>
<dbReference type="PANTHER" id="PTHR13932">
    <property type="entry name" value="COPROPORPHYRINIGEN III OXIDASE"/>
    <property type="match status" value="1"/>
</dbReference>
<evidence type="ECO:0000256" key="6">
    <source>
        <dbReference type="ARBA" id="ARBA00022723"/>
    </source>
</evidence>
<reference evidence="11" key="2">
    <citation type="submission" date="2021-04" db="EMBL/GenBank/DDBJ databases">
        <authorList>
            <person name="Gilroy R."/>
        </authorList>
    </citation>
    <scope>NUCLEOTIDE SEQUENCE</scope>
    <source>
        <strain evidence="11">Gambia11-129</strain>
    </source>
</reference>
<feature type="domain" description="Radical SAM core" evidence="10">
    <location>
        <begin position="2"/>
        <end position="234"/>
    </location>
</feature>
<dbReference type="AlphaFoldDB" id="A0A9D1PRS3"/>
<comment type="similarity">
    <text evidence="2">Belongs to the anaerobic coproporphyrinogen-III oxidase family. HemW subfamily.</text>
</comment>
<dbReference type="SFLD" id="SFLDG01065">
    <property type="entry name" value="anaerobic_coproporphyrinogen-I"/>
    <property type="match status" value="1"/>
</dbReference>
<comment type="cofactor">
    <cofactor evidence="1">
        <name>[4Fe-4S] cluster</name>
        <dbReference type="ChEBI" id="CHEBI:49883"/>
    </cofactor>
</comment>
<dbReference type="GO" id="GO:0006779">
    <property type="term" value="P:porphyrin-containing compound biosynthetic process"/>
    <property type="evidence" value="ECO:0007669"/>
    <property type="project" value="InterPro"/>
</dbReference>
<dbReference type="GO" id="GO:0005737">
    <property type="term" value="C:cytoplasm"/>
    <property type="evidence" value="ECO:0007669"/>
    <property type="project" value="InterPro"/>
</dbReference>
<dbReference type="SMART" id="SM00729">
    <property type="entry name" value="Elp3"/>
    <property type="match status" value="1"/>
</dbReference>
<dbReference type="InterPro" id="IPR007197">
    <property type="entry name" value="rSAM"/>
</dbReference>
<protein>
    <recommendedName>
        <fullName evidence="3">Heme chaperone HemW</fullName>
    </recommendedName>
</protein>
<evidence type="ECO:0000256" key="5">
    <source>
        <dbReference type="ARBA" id="ARBA00022691"/>
    </source>
</evidence>
<proteinExistence type="inferred from homology"/>
<keyword evidence="4" id="KW-0349">Heme</keyword>
<comment type="caution">
    <text evidence="11">The sequence shown here is derived from an EMBL/GenBank/DDBJ whole genome shotgun (WGS) entry which is preliminary data.</text>
</comment>
<dbReference type="InterPro" id="IPR034505">
    <property type="entry name" value="Coproporphyrinogen-III_oxidase"/>
</dbReference>
<keyword evidence="7" id="KW-0408">Iron</keyword>
<keyword evidence="9" id="KW-0143">Chaperone</keyword>
<dbReference type="Pfam" id="PF04055">
    <property type="entry name" value="Radical_SAM"/>
    <property type="match status" value="1"/>
</dbReference>
<evidence type="ECO:0000256" key="1">
    <source>
        <dbReference type="ARBA" id="ARBA00001966"/>
    </source>
</evidence>
<evidence type="ECO:0000256" key="7">
    <source>
        <dbReference type="ARBA" id="ARBA00023004"/>
    </source>
</evidence>
<evidence type="ECO:0000313" key="11">
    <source>
        <dbReference type="EMBL" id="HIV98373.1"/>
    </source>
</evidence>
<dbReference type="PROSITE" id="PS51918">
    <property type="entry name" value="RADICAL_SAM"/>
    <property type="match status" value="1"/>
</dbReference>
<evidence type="ECO:0000256" key="8">
    <source>
        <dbReference type="ARBA" id="ARBA00023014"/>
    </source>
</evidence>
<dbReference type="EMBL" id="DXHU01000005">
    <property type="protein sequence ID" value="HIV98373.1"/>
    <property type="molecule type" value="Genomic_DNA"/>
</dbReference>
<dbReference type="CDD" id="cd01335">
    <property type="entry name" value="Radical_SAM"/>
    <property type="match status" value="1"/>
</dbReference>
<evidence type="ECO:0000256" key="2">
    <source>
        <dbReference type="ARBA" id="ARBA00006100"/>
    </source>
</evidence>
<dbReference type="SFLD" id="SFLDS00029">
    <property type="entry name" value="Radical_SAM"/>
    <property type="match status" value="1"/>
</dbReference>
<dbReference type="PANTHER" id="PTHR13932:SF5">
    <property type="entry name" value="RADICAL S-ADENOSYL METHIONINE DOMAIN-CONTAINING PROTEIN 1, MITOCHONDRIAL"/>
    <property type="match status" value="1"/>
</dbReference>
<accession>A0A9D1PRS3</accession>
<name>A0A9D1PRS3_9SPIO</name>
<dbReference type="GO" id="GO:0046872">
    <property type="term" value="F:metal ion binding"/>
    <property type="evidence" value="ECO:0007669"/>
    <property type="project" value="UniProtKB-KW"/>
</dbReference>
<keyword evidence="8" id="KW-0411">Iron-sulfur</keyword>
<dbReference type="GO" id="GO:0004109">
    <property type="term" value="F:coproporphyrinogen oxidase activity"/>
    <property type="evidence" value="ECO:0007669"/>
    <property type="project" value="InterPro"/>
</dbReference>
<sequence>MIDFTRPLSLYIHFPFCRRKCGYCAFYSLPRLSYDDETVEKYVNKILSDLDSLNEIWGRGYRTIYLGGGNPVLAGIDNINRILDKAYEKGLPEEVTIEINPEDISRQRIRNLAYVTRVSTGIQSFDEKALAVLERASSRDENIRALEILKEEGINFNADLITSVPSLDPSVTVRDIEIISHFTPPHISFYSLQYEEGTRMYELSGKRDEEYEEKCIRNGWSRLSDLGYEHYEISNFAIGEKYSLHNLNYWALGQYAGLGPSSESSFGYRNITSVRNSQSVFEYISESVYEKESLSASQSVCEYLLTALRTKWGIDKDEFFRRFDLSFDEVFNNALSNIDNRMYIDSRKSFRLNEEGFLFSDAVISSLAMAVL</sequence>
<dbReference type="InterPro" id="IPR010723">
    <property type="entry name" value="HemN_C"/>
</dbReference>
<dbReference type="SFLD" id="SFLDF00562">
    <property type="entry name" value="HemN-like__clustered_with_heat"/>
    <property type="match status" value="1"/>
</dbReference>
<dbReference type="InterPro" id="IPR058240">
    <property type="entry name" value="rSAM_sf"/>
</dbReference>
<evidence type="ECO:0000313" key="12">
    <source>
        <dbReference type="Proteomes" id="UP000823936"/>
    </source>
</evidence>
<dbReference type="Pfam" id="PF06969">
    <property type="entry name" value="HemN_C"/>
    <property type="match status" value="1"/>
</dbReference>
<dbReference type="Proteomes" id="UP000823936">
    <property type="component" value="Unassembled WGS sequence"/>
</dbReference>
<dbReference type="SUPFAM" id="SSF102114">
    <property type="entry name" value="Radical SAM enzymes"/>
    <property type="match status" value="1"/>
</dbReference>
<dbReference type="Gene3D" id="3.20.20.70">
    <property type="entry name" value="Aldolase class I"/>
    <property type="match status" value="1"/>
</dbReference>
<evidence type="ECO:0000256" key="4">
    <source>
        <dbReference type="ARBA" id="ARBA00022617"/>
    </source>
</evidence>